<keyword evidence="2" id="KW-1185">Reference proteome</keyword>
<evidence type="ECO:0000313" key="1">
    <source>
        <dbReference type="EMBL" id="NHO33339.1"/>
    </source>
</evidence>
<reference evidence="1 2" key="1">
    <citation type="journal article" date="2020" name="Int. J. Syst. Evol. Microbiol.">
        <title>Novel acetic acid bacteria from cider fermentations: Acetobacter conturbans sp. nov. and Acetobacter fallax sp. nov.</title>
        <authorList>
            <person name="Sombolestani A.S."/>
            <person name="Cleenwerck I."/>
            <person name="Cnockaert M."/>
            <person name="Borremans W."/>
            <person name="Wieme A.D."/>
            <person name="De Vuyst L."/>
            <person name="Vandamme P."/>
        </authorList>
    </citation>
    <scope>NUCLEOTIDE SEQUENCE [LARGE SCALE GENOMIC DNA]</scope>
    <source>
        <strain evidence="1 2">LMG 1637</strain>
    </source>
</reference>
<dbReference type="InterPro" id="IPR018755">
    <property type="entry name" value="Phage_Mu_Gp48"/>
</dbReference>
<protein>
    <submittedName>
        <fullName evidence="1">DUF2313 domain-containing protein</fullName>
    </submittedName>
</protein>
<sequence>MSVLLDSADTVILDQNGDPLLDQGPRPPRTLDEIRTGILRDLLPPGWAWPHVAGSNLGSMVSGLGVPIEALDADIAALALEISPAQSTLLLSDYEVVLGADPCGTDPAGMALSARQAFDNARWIGSSGVSDAFFRRLSDAAGVTISIEEPEPPVCGEVVCGETVCGDIDLRFIWIVTLPNHETGLECPFRRNSPPDLTLVFDYAGNS</sequence>
<evidence type="ECO:0000313" key="2">
    <source>
        <dbReference type="Proteomes" id="UP000615326"/>
    </source>
</evidence>
<dbReference type="Pfam" id="PF10076">
    <property type="entry name" value="Phage_Mu_Gp48"/>
    <property type="match status" value="1"/>
</dbReference>
<gene>
    <name evidence="1" type="ORF">GOB84_12340</name>
</gene>
<name>A0ABX0KA94_9PROT</name>
<dbReference type="Proteomes" id="UP000615326">
    <property type="component" value="Unassembled WGS sequence"/>
</dbReference>
<accession>A0ABX0KA94</accession>
<dbReference type="EMBL" id="WOSW01000025">
    <property type="protein sequence ID" value="NHO33339.1"/>
    <property type="molecule type" value="Genomic_DNA"/>
</dbReference>
<organism evidence="1 2">
    <name type="scientific">Acetobacter fallax</name>
    <dbReference type="NCBI Taxonomy" id="1737473"/>
    <lineage>
        <taxon>Bacteria</taxon>
        <taxon>Pseudomonadati</taxon>
        <taxon>Pseudomonadota</taxon>
        <taxon>Alphaproteobacteria</taxon>
        <taxon>Acetobacterales</taxon>
        <taxon>Acetobacteraceae</taxon>
        <taxon>Acetobacter</taxon>
    </lineage>
</organism>
<comment type="caution">
    <text evidence="1">The sequence shown here is derived from an EMBL/GenBank/DDBJ whole genome shotgun (WGS) entry which is preliminary data.</text>
</comment>
<dbReference type="RefSeq" id="WP_173577860.1">
    <property type="nucleotide sequence ID" value="NZ_WOSW01000025.1"/>
</dbReference>
<proteinExistence type="predicted"/>